<reference evidence="2" key="1">
    <citation type="submission" date="2017-04" db="EMBL/GenBank/DDBJ databases">
        <authorList>
            <person name="Varghese N."/>
            <person name="Submissions S."/>
        </authorList>
    </citation>
    <scope>NUCLEOTIDE SEQUENCE [LARGE SCALE GENOMIC DNA]</scope>
    <source>
        <strain evidence="2">LMG 29540</strain>
    </source>
</reference>
<name>A0A1X7JH93_9BURK</name>
<dbReference type="Proteomes" id="UP000193228">
    <property type="component" value="Unassembled WGS sequence"/>
</dbReference>
<sequence>MPFEAARATLQKTHIAATFPKDSHEIKRKCTPHGSLQIAFGPKNGYNRGVAGRTVFHVRLRCDHRQ</sequence>
<proteinExistence type="predicted"/>
<dbReference type="EMBL" id="FXAT01000002">
    <property type="protein sequence ID" value="SMG27409.1"/>
    <property type="molecule type" value="Genomic_DNA"/>
</dbReference>
<accession>A0A1X7JH93</accession>
<gene>
    <name evidence="1" type="ORF">SAMN06265784_102627</name>
</gene>
<keyword evidence="2" id="KW-1185">Reference proteome</keyword>
<protein>
    <submittedName>
        <fullName evidence="1">Uncharacterized protein</fullName>
    </submittedName>
</protein>
<dbReference type="AlphaFoldDB" id="A0A1X7JH93"/>
<dbReference type="STRING" id="1515439.SAMN06265784_102627"/>
<organism evidence="1 2">
    <name type="scientific">Paraburkholderia susongensis</name>
    <dbReference type="NCBI Taxonomy" id="1515439"/>
    <lineage>
        <taxon>Bacteria</taxon>
        <taxon>Pseudomonadati</taxon>
        <taxon>Pseudomonadota</taxon>
        <taxon>Betaproteobacteria</taxon>
        <taxon>Burkholderiales</taxon>
        <taxon>Burkholderiaceae</taxon>
        <taxon>Paraburkholderia</taxon>
    </lineage>
</organism>
<evidence type="ECO:0000313" key="2">
    <source>
        <dbReference type="Proteomes" id="UP000193228"/>
    </source>
</evidence>
<evidence type="ECO:0000313" key="1">
    <source>
        <dbReference type="EMBL" id="SMG27409.1"/>
    </source>
</evidence>